<feature type="transmembrane region" description="Helical" evidence="1">
    <location>
        <begin position="20"/>
        <end position="43"/>
    </location>
</feature>
<dbReference type="Proteomes" id="UP000886842">
    <property type="component" value="Unassembled WGS sequence"/>
</dbReference>
<keyword evidence="1" id="KW-0812">Transmembrane</keyword>
<accession>A0A9D1KPB4</accession>
<comment type="caution">
    <text evidence="2">The sequence shown here is derived from an EMBL/GenBank/DDBJ whole genome shotgun (WGS) entry which is preliminary data.</text>
</comment>
<organism evidence="2 3">
    <name type="scientific">Candidatus Avipropionibacterium avicola</name>
    <dbReference type="NCBI Taxonomy" id="2840701"/>
    <lineage>
        <taxon>Bacteria</taxon>
        <taxon>Bacillati</taxon>
        <taxon>Actinomycetota</taxon>
        <taxon>Actinomycetes</taxon>
        <taxon>Propionibacteriales</taxon>
        <taxon>Propionibacteriaceae</taxon>
        <taxon>Propionibacteriaceae incertae sedis</taxon>
        <taxon>Candidatus Avipropionibacterium</taxon>
    </lineage>
</organism>
<feature type="transmembrane region" description="Helical" evidence="1">
    <location>
        <begin position="83"/>
        <end position="99"/>
    </location>
</feature>
<keyword evidence="1" id="KW-1133">Transmembrane helix</keyword>
<dbReference type="EMBL" id="DVLP01000406">
    <property type="protein sequence ID" value="HIT76682.1"/>
    <property type="molecule type" value="Genomic_DNA"/>
</dbReference>
<protein>
    <submittedName>
        <fullName evidence="2">Uncharacterized protein</fullName>
    </submittedName>
</protein>
<gene>
    <name evidence="2" type="ORF">IAA98_13955</name>
</gene>
<evidence type="ECO:0000313" key="3">
    <source>
        <dbReference type="Proteomes" id="UP000886842"/>
    </source>
</evidence>
<evidence type="ECO:0000256" key="1">
    <source>
        <dbReference type="SAM" id="Phobius"/>
    </source>
</evidence>
<proteinExistence type="predicted"/>
<feature type="transmembrane region" description="Helical" evidence="1">
    <location>
        <begin position="105"/>
        <end position="125"/>
    </location>
</feature>
<evidence type="ECO:0000313" key="2">
    <source>
        <dbReference type="EMBL" id="HIT76682.1"/>
    </source>
</evidence>
<reference evidence="2" key="1">
    <citation type="submission" date="2020-10" db="EMBL/GenBank/DDBJ databases">
        <authorList>
            <person name="Gilroy R."/>
        </authorList>
    </citation>
    <scope>NUCLEOTIDE SEQUENCE</scope>
    <source>
        <strain evidence="2">ChiGjej1B1-24693</strain>
    </source>
</reference>
<sequence>MIGTEPTEQQQVISRWIRIIGSAFIGAGAGLGLVICLVINLTAPRRTSGCIASSAPHPMGALIILAAVGVIVALLAFARTTNSALIGSLLLGAAGLTIPDDFLSLYAFLLAVAILLVAVTAKCVAEFDLLRPTKPADAEQGSATPADD</sequence>
<reference evidence="2" key="2">
    <citation type="journal article" date="2021" name="PeerJ">
        <title>Extensive microbial diversity within the chicken gut microbiome revealed by metagenomics and culture.</title>
        <authorList>
            <person name="Gilroy R."/>
            <person name="Ravi A."/>
            <person name="Getino M."/>
            <person name="Pursley I."/>
            <person name="Horton D.L."/>
            <person name="Alikhan N.F."/>
            <person name="Baker D."/>
            <person name="Gharbi K."/>
            <person name="Hall N."/>
            <person name="Watson M."/>
            <person name="Adriaenssens E.M."/>
            <person name="Foster-Nyarko E."/>
            <person name="Jarju S."/>
            <person name="Secka A."/>
            <person name="Antonio M."/>
            <person name="Oren A."/>
            <person name="Chaudhuri R.R."/>
            <person name="La Ragione R."/>
            <person name="Hildebrand F."/>
            <person name="Pallen M.J."/>
        </authorList>
    </citation>
    <scope>NUCLEOTIDE SEQUENCE</scope>
    <source>
        <strain evidence="2">ChiGjej1B1-24693</strain>
    </source>
</reference>
<name>A0A9D1KPB4_9ACTN</name>
<feature type="transmembrane region" description="Helical" evidence="1">
    <location>
        <begin position="55"/>
        <end position="76"/>
    </location>
</feature>
<keyword evidence="1" id="KW-0472">Membrane</keyword>
<dbReference type="AlphaFoldDB" id="A0A9D1KPB4"/>